<gene>
    <name evidence="1" type="ORF">EB796_024205</name>
</gene>
<name>A0A7J7IU88_BUGNE</name>
<keyword evidence="2" id="KW-1185">Reference proteome</keyword>
<organism evidence="1 2">
    <name type="scientific">Bugula neritina</name>
    <name type="common">Brown bryozoan</name>
    <name type="synonym">Sertularia neritina</name>
    <dbReference type="NCBI Taxonomy" id="10212"/>
    <lineage>
        <taxon>Eukaryota</taxon>
        <taxon>Metazoa</taxon>
        <taxon>Spiralia</taxon>
        <taxon>Lophotrochozoa</taxon>
        <taxon>Bryozoa</taxon>
        <taxon>Gymnolaemata</taxon>
        <taxon>Cheilostomatida</taxon>
        <taxon>Flustrina</taxon>
        <taxon>Buguloidea</taxon>
        <taxon>Bugulidae</taxon>
        <taxon>Bugula</taxon>
    </lineage>
</organism>
<proteinExistence type="predicted"/>
<protein>
    <submittedName>
        <fullName evidence="1">Uncharacterized protein</fullName>
    </submittedName>
</protein>
<reference evidence="1" key="1">
    <citation type="submission" date="2020-06" db="EMBL/GenBank/DDBJ databases">
        <title>Draft genome of Bugula neritina, a colonial animal packing powerful symbionts and potential medicines.</title>
        <authorList>
            <person name="Rayko M."/>
        </authorList>
    </citation>
    <scope>NUCLEOTIDE SEQUENCE [LARGE SCALE GENOMIC DNA]</scope>
    <source>
        <strain evidence="1">Kwan_BN1</strain>
    </source>
</reference>
<evidence type="ECO:0000313" key="2">
    <source>
        <dbReference type="Proteomes" id="UP000593567"/>
    </source>
</evidence>
<sequence length="133" mass="15647">MRYTFVTEMIMANPLFVDGDMLWANLPYYASESKTEKVEYETSLPPIRELNNKNIINSVVQFNLKLITDRRCPPAFRNTLIAERIWPILLSSHMHRVYRKTHYKEVKEHLVEGSGLSHLSRSNINWNNYLSCS</sequence>
<dbReference type="Proteomes" id="UP000593567">
    <property type="component" value="Unassembled WGS sequence"/>
</dbReference>
<comment type="caution">
    <text evidence="1">The sequence shown here is derived from an EMBL/GenBank/DDBJ whole genome shotgun (WGS) entry which is preliminary data.</text>
</comment>
<dbReference type="EMBL" id="VXIV02003389">
    <property type="protein sequence ID" value="KAF6017489.1"/>
    <property type="molecule type" value="Genomic_DNA"/>
</dbReference>
<evidence type="ECO:0000313" key="1">
    <source>
        <dbReference type="EMBL" id="KAF6017489.1"/>
    </source>
</evidence>
<accession>A0A7J7IU88</accession>
<dbReference type="AlphaFoldDB" id="A0A7J7IU88"/>